<feature type="compositionally biased region" description="Basic and acidic residues" evidence="2">
    <location>
        <begin position="171"/>
        <end position="181"/>
    </location>
</feature>
<dbReference type="AlphaFoldDB" id="W5T0U0"/>
<keyword evidence="1" id="KW-0175">Coiled coil</keyword>
<reference evidence="3" key="1">
    <citation type="submission" date="2013-04" db="EMBL/GenBank/DDBJ databases">
        <title>Comparative Genomics of Relapsing Fever Spirochetes.</title>
        <authorList>
            <person name="Schwan T.G."/>
            <person name="Raffel S.J."/>
            <person name="Porcella S.F."/>
            <person name="Martens C.A."/>
            <person name="Bruno D.P."/>
            <person name="Ricklefs S.M."/>
            <person name="Barbian K.B."/>
        </authorList>
    </citation>
    <scope>NUCLEOTIDE SEQUENCE</scope>
    <source>
        <strain evidence="3">YBT</strain>
        <plasmid evidence="3">unnamed</plasmid>
    </source>
</reference>
<accession>W5T0U0</accession>
<evidence type="ECO:0000256" key="2">
    <source>
        <dbReference type="SAM" id="MobiDB-lite"/>
    </source>
</evidence>
<feature type="compositionally biased region" description="Polar residues" evidence="2">
    <location>
        <begin position="36"/>
        <end position="50"/>
    </location>
</feature>
<evidence type="ECO:0000256" key="1">
    <source>
        <dbReference type="SAM" id="Coils"/>
    </source>
</evidence>
<keyword evidence="3" id="KW-0449">Lipoprotein</keyword>
<feature type="compositionally biased region" description="Basic residues" evidence="2">
    <location>
        <begin position="51"/>
        <end position="61"/>
    </location>
</feature>
<protein>
    <submittedName>
        <fullName evidence="3">Fibronectin-binding lipoprotein</fullName>
    </submittedName>
</protein>
<feature type="compositionally biased region" description="Polar residues" evidence="2">
    <location>
        <begin position="78"/>
        <end position="92"/>
    </location>
</feature>
<organism evidence="3">
    <name type="scientific">Borrelia hermsii YBT</name>
    <dbReference type="NCBI Taxonomy" id="1313295"/>
    <lineage>
        <taxon>Bacteria</taxon>
        <taxon>Pseudomonadati</taxon>
        <taxon>Spirochaetota</taxon>
        <taxon>Spirochaetia</taxon>
        <taxon>Spirochaetales</taxon>
        <taxon>Borreliaceae</taxon>
        <taxon>Borrelia</taxon>
    </lineage>
</organism>
<dbReference type="EMBL" id="CP005712">
    <property type="protein sequence ID" value="AHH13164.1"/>
    <property type="molecule type" value="Genomic_DNA"/>
</dbReference>
<feature type="region of interest" description="Disordered" evidence="2">
    <location>
        <begin position="154"/>
        <end position="187"/>
    </location>
</feature>
<feature type="region of interest" description="Disordered" evidence="2">
    <location>
        <begin position="36"/>
        <end position="92"/>
    </location>
</feature>
<name>W5T0U0_BORHE</name>
<dbReference type="HOGENOM" id="CLU_065314_0_0_12"/>
<evidence type="ECO:0000313" key="3">
    <source>
        <dbReference type="EMBL" id="AHH13164.1"/>
    </source>
</evidence>
<proteinExistence type="predicted"/>
<keyword evidence="3" id="KW-0614">Plasmid</keyword>
<feature type="coiled-coil region" evidence="1">
    <location>
        <begin position="220"/>
        <end position="259"/>
    </location>
</feature>
<dbReference type="RefSeq" id="WP_025407063.1">
    <property type="nucleotide sequence ID" value="NZ_CP005712.1"/>
</dbReference>
<geneLocation type="plasmid" evidence="3">
    <name>unnamed</name>
</geneLocation>
<gene>
    <name evidence="3" type="ORF">BHO_0116701</name>
</gene>
<feature type="compositionally biased region" description="Acidic residues" evidence="2">
    <location>
        <begin position="154"/>
        <end position="170"/>
    </location>
</feature>
<sequence>MLLSFISCDLIFNGELKDKSVDLSGKIYSVLDTSKETVNPSDNAHQNSIPKKSRKNKRHTKKDQLPQRISGFNKRDTLQSTEGKTNFPSLSGISPVGINYNAHPDNFKSTSSSNYLQGNEIIDSNSFDFSYDSAYSLSGQNSFSQDYYEEDEDDYNYNNYDQEDEDEENKEEARLDKEYKSRSRKTKNNVNKALEIARQIRYDWGTVEFLTMKLDPNYRIRSTNKEKQEYQEKLSKFNKNKLTEDITKLLSAIEESRNDAIALTNIPEYPGSFQKRSRFKDKIRET</sequence>